<dbReference type="Gene3D" id="3.50.50.60">
    <property type="entry name" value="FAD/NAD(P)-binding domain"/>
    <property type="match status" value="1"/>
</dbReference>
<dbReference type="PANTHER" id="PTHR13789:SF315">
    <property type="entry name" value="FAD-DEPENDENT MONOOXYGENASE MDPD"/>
    <property type="match status" value="1"/>
</dbReference>
<dbReference type="SUPFAM" id="SSF51905">
    <property type="entry name" value="FAD/NAD(P)-binding domain"/>
    <property type="match status" value="1"/>
</dbReference>
<organism evidence="8">
    <name type="scientific">Bionectria ochroleuca</name>
    <name type="common">Gliocladium roseum</name>
    <dbReference type="NCBI Taxonomy" id="29856"/>
    <lineage>
        <taxon>Eukaryota</taxon>
        <taxon>Fungi</taxon>
        <taxon>Dikarya</taxon>
        <taxon>Ascomycota</taxon>
        <taxon>Pezizomycotina</taxon>
        <taxon>Sordariomycetes</taxon>
        <taxon>Hypocreomycetidae</taxon>
        <taxon>Hypocreales</taxon>
        <taxon>Bionectriaceae</taxon>
        <taxon>Clonostachys</taxon>
    </lineage>
</organism>
<keyword evidence="3" id="KW-0285">Flavoprotein</keyword>
<dbReference type="InterPro" id="IPR036188">
    <property type="entry name" value="FAD/NAD-bd_sf"/>
</dbReference>
<dbReference type="PANTHER" id="PTHR13789">
    <property type="entry name" value="MONOOXYGENASE"/>
    <property type="match status" value="1"/>
</dbReference>
<comment type="cofactor">
    <cofactor evidence="1">
        <name>FAD</name>
        <dbReference type="ChEBI" id="CHEBI:57692"/>
    </cofactor>
</comment>
<dbReference type="InterPro" id="IPR050493">
    <property type="entry name" value="FAD-dep_Monooxygenase_BioMet"/>
</dbReference>
<dbReference type="GO" id="GO:0071949">
    <property type="term" value="F:FAD binding"/>
    <property type="evidence" value="ECO:0007669"/>
    <property type="project" value="InterPro"/>
</dbReference>
<keyword evidence="5" id="KW-0560">Oxidoreductase</keyword>
<sequence length="493" mass="54642">MGLHDAGVTVERNGIERYAPTRINVVICGAGVGGLLAALECYRKGHSVTVLEREPKMSIVGDVVGLNPAALSTIQKYPYLKENMPLKFHDCPISYYSYHGQFINSAMPEWRGSDVEANSGLGTVGQIITRPNHAEVMLAQIRQLGIPIVWSKKVVKYGEAPKDGPAFAETEDGERYEADVVIAADGVHSASREIVKGNVPPVQRTGYFAARTGFPRSDLPDLGPECQHLFPRDGEADINRVYIGKSSHHVVSTSKDYVAWVINSKASVGFRLHLKEDSSEGTSTNLTPEDVISVMGDGWDPAVLKLIRHSPGSIVNWSLNFRNPHRHWTSPGGRVVQLGDAAHTFLPTSGNGAVQAMEDAISIAECLRQGGKENVGWSTQVHNVLRYQRVTTIQRTAFVNQDDLDGVDVKQALRRGPDFKVRWGRWMWSHLPEQYAADHYWDALTAIQTGNTFENTNLPPGHVFEDFTMEQELKRQKLKIPSSLKRNGDWTIE</sequence>
<evidence type="ECO:0000256" key="1">
    <source>
        <dbReference type="ARBA" id="ARBA00001974"/>
    </source>
</evidence>
<evidence type="ECO:0000313" key="8">
    <source>
        <dbReference type="EMBL" id="CEO44771.1"/>
    </source>
</evidence>
<keyword evidence="4" id="KW-0274">FAD</keyword>
<reference evidence="8" key="1">
    <citation type="submission" date="2015-01" db="EMBL/GenBank/DDBJ databases">
        <authorList>
            <person name="Durling Mikael"/>
        </authorList>
    </citation>
    <scope>NUCLEOTIDE SEQUENCE</scope>
</reference>
<keyword evidence="6" id="KW-0503">Monooxygenase</keyword>
<protein>
    <recommendedName>
        <fullName evidence="7">FAD-binding domain-containing protein</fullName>
    </recommendedName>
</protein>
<dbReference type="InterPro" id="IPR002938">
    <property type="entry name" value="FAD-bd"/>
</dbReference>
<accession>A0A0B7JQK6</accession>
<evidence type="ECO:0000256" key="5">
    <source>
        <dbReference type="ARBA" id="ARBA00023002"/>
    </source>
</evidence>
<evidence type="ECO:0000256" key="6">
    <source>
        <dbReference type="ARBA" id="ARBA00023033"/>
    </source>
</evidence>
<gene>
    <name evidence="8" type="ORF">BN869_000000826_1</name>
</gene>
<name>A0A0B7JQK6_BIOOC</name>
<evidence type="ECO:0000256" key="4">
    <source>
        <dbReference type="ARBA" id="ARBA00022827"/>
    </source>
</evidence>
<dbReference type="AlphaFoldDB" id="A0A0B7JQK6"/>
<dbReference type="GO" id="GO:0004497">
    <property type="term" value="F:monooxygenase activity"/>
    <property type="evidence" value="ECO:0007669"/>
    <property type="project" value="UniProtKB-KW"/>
</dbReference>
<evidence type="ECO:0000256" key="2">
    <source>
        <dbReference type="ARBA" id="ARBA00007992"/>
    </source>
</evidence>
<dbReference type="PRINTS" id="PR00420">
    <property type="entry name" value="RNGMNOXGNASE"/>
</dbReference>
<proteinExistence type="inferred from homology"/>
<dbReference type="Pfam" id="PF01494">
    <property type="entry name" value="FAD_binding_3"/>
    <property type="match status" value="1"/>
</dbReference>
<evidence type="ECO:0000256" key="3">
    <source>
        <dbReference type="ARBA" id="ARBA00022630"/>
    </source>
</evidence>
<evidence type="ECO:0000259" key="7">
    <source>
        <dbReference type="Pfam" id="PF01494"/>
    </source>
</evidence>
<dbReference type="EMBL" id="CDPU01000001">
    <property type="protein sequence ID" value="CEO44771.1"/>
    <property type="molecule type" value="Genomic_DNA"/>
</dbReference>
<feature type="domain" description="FAD-binding" evidence="7">
    <location>
        <begin position="23"/>
        <end position="367"/>
    </location>
</feature>
<comment type="similarity">
    <text evidence="2">Belongs to the paxM FAD-dependent monooxygenase family.</text>
</comment>